<organism evidence="15 16">
    <name type="scientific">Rhamnusium bicolor</name>
    <dbReference type="NCBI Taxonomy" id="1586634"/>
    <lineage>
        <taxon>Eukaryota</taxon>
        <taxon>Metazoa</taxon>
        <taxon>Ecdysozoa</taxon>
        <taxon>Arthropoda</taxon>
        <taxon>Hexapoda</taxon>
        <taxon>Insecta</taxon>
        <taxon>Pterygota</taxon>
        <taxon>Neoptera</taxon>
        <taxon>Endopterygota</taxon>
        <taxon>Coleoptera</taxon>
        <taxon>Polyphaga</taxon>
        <taxon>Cucujiformia</taxon>
        <taxon>Chrysomeloidea</taxon>
        <taxon>Cerambycidae</taxon>
        <taxon>Lepturinae</taxon>
        <taxon>Rhagiini</taxon>
        <taxon>Rhamnusium</taxon>
    </lineage>
</organism>
<reference evidence="15" key="1">
    <citation type="journal article" date="2023" name="Insect Mol. Biol.">
        <title>Genome sequencing provides insights into the evolution of gene families encoding plant cell wall-degrading enzymes in longhorned beetles.</title>
        <authorList>
            <person name="Shin N.R."/>
            <person name="Okamura Y."/>
            <person name="Kirsch R."/>
            <person name="Pauchet Y."/>
        </authorList>
    </citation>
    <scope>NUCLEOTIDE SEQUENCE</scope>
    <source>
        <strain evidence="15">RBIC_L_NR</strain>
    </source>
</reference>
<dbReference type="InterPro" id="IPR050476">
    <property type="entry name" value="Insect_CytP450_Detox"/>
</dbReference>
<protein>
    <recommendedName>
        <fullName evidence="17">Cytochrome P450</fullName>
    </recommendedName>
</protein>
<evidence type="ECO:0000256" key="6">
    <source>
        <dbReference type="ARBA" id="ARBA00022723"/>
    </source>
</evidence>
<dbReference type="PROSITE" id="PS00086">
    <property type="entry name" value="CYTOCHROME_P450"/>
    <property type="match status" value="1"/>
</dbReference>
<keyword evidence="8" id="KW-0492">Microsome</keyword>
<evidence type="ECO:0008006" key="17">
    <source>
        <dbReference type="Google" id="ProtNLM"/>
    </source>
</evidence>
<evidence type="ECO:0000256" key="12">
    <source>
        <dbReference type="ARBA" id="ARBA00023136"/>
    </source>
</evidence>
<evidence type="ECO:0000313" key="15">
    <source>
        <dbReference type="EMBL" id="KAJ8957039.1"/>
    </source>
</evidence>
<evidence type="ECO:0000256" key="4">
    <source>
        <dbReference type="ARBA" id="ARBA00010617"/>
    </source>
</evidence>
<evidence type="ECO:0000313" key="16">
    <source>
        <dbReference type="Proteomes" id="UP001162156"/>
    </source>
</evidence>
<evidence type="ECO:0000256" key="9">
    <source>
        <dbReference type="ARBA" id="ARBA00023002"/>
    </source>
</evidence>
<evidence type="ECO:0000256" key="10">
    <source>
        <dbReference type="ARBA" id="ARBA00023004"/>
    </source>
</evidence>
<evidence type="ECO:0000256" key="11">
    <source>
        <dbReference type="ARBA" id="ARBA00023033"/>
    </source>
</evidence>
<comment type="subcellular location">
    <subcellularLocation>
        <location evidence="3">Endoplasmic reticulum membrane</location>
        <topology evidence="3">Peripheral membrane protein</topology>
    </subcellularLocation>
    <subcellularLocation>
        <location evidence="2">Microsome membrane</location>
        <topology evidence="2">Peripheral membrane protein</topology>
    </subcellularLocation>
</comment>
<keyword evidence="9 14" id="KW-0560">Oxidoreductase</keyword>
<comment type="similarity">
    <text evidence="4 14">Belongs to the cytochrome P450 family.</text>
</comment>
<dbReference type="GO" id="GO:0020037">
    <property type="term" value="F:heme binding"/>
    <property type="evidence" value="ECO:0007669"/>
    <property type="project" value="InterPro"/>
</dbReference>
<dbReference type="InterPro" id="IPR001128">
    <property type="entry name" value="Cyt_P450"/>
</dbReference>
<gene>
    <name evidence="15" type="ORF">NQ314_006616</name>
</gene>
<dbReference type="FunFam" id="1.10.630.10:FF:000182">
    <property type="entry name" value="Cytochrome P450 3A4"/>
    <property type="match status" value="1"/>
</dbReference>
<dbReference type="InterPro" id="IPR002401">
    <property type="entry name" value="Cyt_P450_E_grp-I"/>
</dbReference>
<dbReference type="GO" id="GO:0005789">
    <property type="term" value="C:endoplasmic reticulum membrane"/>
    <property type="evidence" value="ECO:0007669"/>
    <property type="project" value="UniProtKB-SubCell"/>
</dbReference>
<dbReference type="InterPro" id="IPR017972">
    <property type="entry name" value="Cyt_P450_CS"/>
</dbReference>
<comment type="cofactor">
    <cofactor evidence="1 13">
        <name>heme</name>
        <dbReference type="ChEBI" id="CHEBI:30413"/>
    </cofactor>
</comment>
<dbReference type="InterPro" id="IPR036396">
    <property type="entry name" value="Cyt_P450_sf"/>
</dbReference>
<sequence>MRSKLTPAFTVGKLKGMFSIINNIGLEMNQYIRKNLGQQEFKEICAKFSTDVIAKCAFGINSHCFEYEDANFREVGRSIFDFSWRNGIVHSSYFFMHGLAKLLRLNFFEKRAVTYLSDAFCNLFYMSSSFHNKMIVCYFLFLEGEKVVAQAIQFFAAGFETTSTTIAFTLYELCVQPQLQDKLRCEIINNIKENNGITYEALQNMKILEMCIMETLRKYPAVPFLDRRCNEDYKIDGTDIVIEKGMSVFIPTLALHYDPQYFPEPDKYKPERFSDKNNYNVDGLYYLPFGEGPRICIGERFGMLVTKLGLVHILSEFEVERIPDTPVPMEFEPKSLLLQSKVGLPMRVKEYQPISE</sequence>
<dbReference type="Gene3D" id="1.10.630.10">
    <property type="entry name" value="Cytochrome P450"/>
    <property type="match status" value="1"/>
</dbReference>
<dbReference type="SUPFAM" id="SSF48264">
    <property type="entry name" value="Cytochrome P450"/>
    <property type="match status" value="1"/>
</dbReference>
<proteinExistence type="inferred from homology"/>
<keyword evidence="7" id="KW-0256">Endoplasmic reticulum</keyword>
<dbReference type="Pfam" id="PF00067">
    <property type="entry name" value="p450"/>
    <property type="match status" value="1"/>
</dbReference>
<evidence type="ECO:0000256" key="5">
    <source>
        <dbReference type="ARBA" id="ARBA00022617"/>
    </source>
</evidence>
<evidence type="ECO:0000256" key="3">
    <source>
        <dbReference type="ARBA" id="ARBA00004406"/>
    </source>
</evidence>
<name>A0AAV8Z1Y9_9CUCU</name>
<dbReference type="PANTHER" id="PTHR24292">
    <property type="entry name" value="CYTOCHROME P450"/>
    <property type="match status" value="1"/>
</dbReference>
<evidence type="ECO:0000256" key="14">
    <source>
        <dbReference type="RuleBase" id="RU000461"/>
    </source>
</evidence>
<dbReference type="PRINTS" id="PR00385">
    <property type="entry name" value="P450"/>
</dbReference>
<keyword evidence="11 14" id="KW-0503">Monooxygenase</keyword>
<dbReference type="PANTHER" id="PTHR24292:SF45">
    <property type="entry name" value="CYTOCHROME P450 6G1-RELATED"/>
    <property type="match status" value="1"/>
</dbReference>
<evidence type="ECO:0000256" key="1">
    <source>
        <dbReference type="ARBA" id="ARBA00001971"/>
    </source>
</evidence>
<keyword evidence="16" id="KW-1185">Reference proteome</keyword>
<accession>A0AAV8Z1Y9</accession>
<feature type="binding site" description="axial binding residue" evidence="13">
    <location>
        <position position="296"/>
    </location>
    <ligand>
        <name>heme</name>
        <dbReference type="ChEBI" id="CHEBI:30413"/>
    </ligand>
    <ligandPart>
        <name>Fe</name>
        <dbReference type="ChEBI" id="CHEBI:18248"/>
    </ligandPart>
</feature>
<dbReference type="GO" id="GO:0016705">
    <property type="term" value="F:oxidoreductase activity, acting on paired donors, with incorporation or reduction of molecular oxygen"/>
    <property type="evidence" value="ECO:0007669"/>
    <property type="project" value="InterPro"/>
</dbReference>
<dbReference type="Proteomes" id="UP001162156">
    <property type="component" value="Unassembled WGS sequence"/>
</dbReference>
<dbReference type="GO" id="GO:0005506">
    <property type="term" value="F:iron ion binding"/>
    <property type="evidence" value="ECO:0007669"/>
    <property type="project" value="InterPro"/>
</dbReference>
<dbReference type="AlphaFoldDB" id="A0AAV8Z1Y9"/>
<keyword evidence="5 13" id="KW-0349">Heme</keyword>
<keyword evidence="12" id="KW-0472">Membrane</keyword>
<evidence type="ECO:0000256" key="8">
    <source>
        <dbReference type="ARBA" id="ARBA00022848"/>
    </source>
</evidence>
<dbReference type="EMBL" id="JANEYF010001800">
    <property type="protein sequence ID" value="KAJ8957039.1"/>
    <property type="molecule type" value="Genomic_DNA"/>
</dbReference>
<keyword evidence="6 13" id="KW-0479">Metal-binding</keyword>
<evidence type="ECO:0000256" key="7">
    <source>
        <dbReference type="ARBA" id="ARBA00022824"/>
    </source>
</evidence>
<dbReference type="GO" id="GO:0004497">
    <property type="term" value="F:monooxygenase activity"/>
    <property type="evidence" value="ECO:0007669"/>
    <property type="project" value="UniProtKB-KW"/>
</dbReference>
<evidence type="ECO:0000256" key="2">
    <source>
        <dbReference type="ARBA" id="ARBA00004174"/>
    </source>
</evidence>
<comment type="caution">
    <text evidence="15">The sequence shown here is derived from an EMBL/GenBank/DDBJ whole genome shotgun (WGS) entry which is preliminary data.</text>
</comment>
<dbReference type="CDD" id="cd11056">
    <property type="entry name" value="CYP6-like"/>
    <property type="match status" value="1"/>
</dbReference>
<dbReference type="PRINTS" id="PR00463">
    <property type="entry name" value="EP450I"/>
</dbReference>
<keyword evidence="10 13" id="KW-0408">Iron</keyword>
<evidence type="ECO:0000256" key="13">
    <source>
        <dbReference type="PIRSR" id="PIRSR602401-1"/>
    </source>
</evidence>